<feature type="signal peptide" evidence="2">
    <location>
        <begin position="1"/>
        <end position="22"/>
    </location>
</feature>
<gene>
    <name evidence="3" type="ORF">DYE49_01630</name>
</gene>
<evidence type="ECO:0000256" key="1">
    <source>
        <dbReference type="SAM" id="MobiDB-lite"/>
    </source>
</evidence>
<dbReference type="AlphaFoldDB" id="A0A7M1XM68"/>
<evidence type="ECO:0000256" key="2">
    <source>
        <dbReference type="SAM" id="SignalP"/>
    </source>
</evidence>
<evidence type="ECO:0000313" key="4">
    <source>
        <dbReference type="Proteomes" id="UP000593591"/>
    </source>
</evidence>
<evidence type="ECO:0000313" key="3">
    <source>
        <dbReference type="EMBL" id="QOS39222.1"/>
    </source>
</evidence>
<feature type="region of interest" description="Disordered" evidence="1">
    <location>
        <begin position="22"/>
        <end position="69"/>
    </location>
</feature>
<feature type="compositionally biased region" description="Low complexity" evidence="1">
    <location>
        <begin position="56"/>
        <end position="69"/>
    </location>
</feature>
<dbReference type="KEGG" id="trc:DYE49_01630"/>
<reference evidence="3 4" key="1">
    <citation type="submission" date="2018-08" db="EMBL/GenBank/DDBJ databases">
        <title>The first complete genome of Treponema rectale (CHPAT), a commensal spirochete of the bovine rectum.</title>
        <authorList>
            <person name="Staton G.J."/>
            <person name="Clegg S.R."/>
            <person name="Carter S.D."/>
            <person name="Radford A.D."/>
            <person name="Darby A."/>
            <person name="Hall N."/>
            <person name="Birtles R.J."/>
            <person name="Evans N.J."/>
        </authorList>
    </citation>
    <scope>NUCLEOTIDE SEQUENCE [LARGE SCALE GENOMIC DNA]</scope>
    <source>
        <strain evidence="3 4">CHPA</strain>
    </source>
</reference>
<keyword evidence="2" id="KW-0732">Signal</keyword>
<dbReference type="PROSITE" id="PS51257">
    <property type="entry name" value="PROKAR_LIPOPROTEIN"/>
    <property type="match status" value="1"/>
</dbReference>
<proteinExistence type="predicted"/>
<feature type="compositionally biased region" description="Low complexity" evidence="1">
    <location>
        <begin position="32"/>
        <end position="47"/>
    </location>
</feature>
<protein>
    <submittedName>
        <fullName evidence="3">Uncharacterized protein</fullName>
    </submittedName>
</protein>
<feature type="chain" id="PRO_5032895176" evidence="2">
    <location>
        <begin position="23"/>
        <end position="561"/>
    </location>
</feature>
<dbReference type="Proteomes" id="UP000593591">
    <property type="component" value="Chromosome"/>
</dbReference>
<organism evidence="3 4">
    <name type="scientific">Treponema rectale</name>
    <dbReference type="NCBI Taxonomy" id="744512"/>
    <lineage>
        <taxon>Bacteria</taxon>
        <taxon>Pseudomonadati</taxon>
        <taxon>Spirochaetota</taxon>
        <taxon>Spirochaetia</taxon>
        <taxon>Spirochaetales</taxon>
        <taxon>Treponemataceae</taxon>
        <taxon>Treponema</taxon>
    </lineage>
</organism>
<dbReference type="EMBL" id="CP031517">
    <property type="protein sequence ID" value="QOS39222.1"/>
    <property type="molecule type" value="Genomic_DNA"/>
</dbReference>
<feature type="compositionally biased region" description="Polar residues" evidence="1">
    <location>
        <begin position="22"/>
        <end position="31"/>
    </location>
</feature>
<sequence length="561" mass="60711">MKKKLLLTIASLGLLASCGANTSSVTESSPLDNSVATSSTTDSTNTSYGDASSTLDSADNSSKENSSSAPVVSNLDITDVIDGLAEFRAKIVVEDVIYNLYGKDVCEILAYDDEKADYEFAEGYVATPNDGVWSYGLDTNGNPVLDTCMFGGHTDNTFVDAGLEFYVGVSTIASDTYAEKWEDDEGGFITDDEDTITAVANIAGYGLYAQYGYMPELVTVTTTPTTATFEGEMTVMGQTINVGFTVENLGTNTNTAAEALLVNPTIPTFTEFTDDHKLYMEYLVGQELPFCDKLTAYSQVYLDDEDGDNYYDTFKIEDYRSGNIIDNYGALLTGWTAGDKKIDPDTTVVKQEFTKLLEPATETEGAIYAYVDFTYLPYAYLEMYDNYSGENQAPLNPNGIFMLAAGMYQEKIAVDTVDKVNTFLGGIDKQDTTDAIPAFGATFTPNKIDLEDLTADASAHDGLNYVAYYDITGSFATDADAIAALKTWIADLVAAGYGHSNAQITDPVADVFEAEGSVTLVMKDAAFQYGVYIYINLGEYDYDTMEYVTGNGAFDIGVVAC</sequence>
<name>A0A7M1XM68_9SPIR</name>
<accession>A0A7M1XM68</accession>